<feature type="transmembrane region" description="Helical" evidence="1">
    <location>
        <begin position="12"/>
        <end position="29"/>
    </location>
</feature>
<evidence type="ECO:0000313" key="3">
    <source>
        <dbReference type="Proteomes" id="UP001362999"/>
    </source>
</evidence>
<keyword evidence="1" id="KW-0472">Membrane</keyword>
<name>A0AAW0C9C4_9AGAR</name>
<organism evidence="2 3">
    <name type="scientific">Favolaschia claudopus</name>
    <dbReference type="NCBI Taxonomy" id="2862362"/>
    <lineage>
        <taxon>Eukaryota</taxon>
        <taxon>Fungi</taxon>
        <taxon>Dikarya</taxon>
        <taxon>Basidiomycota</taxon>
        <taxon>Agaricomycotina</taxon>
        <taxon>Agaricomycetes</taxon>
        <taxon>Agaricomycetidae</taxon>
        <taxon>Agaricales</taxon>
        <taxon>Marasmiineae</taxon>
        <taxon>Mycenaceae</taxon>
        <taxon>Favolaschia</taxon>
    </lineage>
</organism>
<comment type="caution">
    <text evidence="2">The sequence shown here is derived from an EMBL/GenBank/DDBJ whole genome shotgun (WGS) entry which is preliminary data.</text>
</comment>
<keyword evidence="3" id="KW-1185">Reference proteome</keyword>
<keyword evidence="1" id="KW-1133">Transmembrane helix</keyword>
<evidence type="ECO:0000313" key="2">
    <source>
        <dbReference type="EMBL" id="KAK7035904.1"/>
    </source>
</evidence>
<accession>A0AAW0C9C4</accession>
<proteinExistence type="predicted"/>
<reference evidence="2 3" key="1">
    <citation type="journal article" date="2024" name="J Genomics">
        <title>Draft genome sequencing and assembly of Favolaschia claudopus CIRM-BRFM 2984 isolated from oak limbs.</title>
        <authorList>
            <person name="Navarro D."/>
            <person name="Drula E."/>
            <person name="Chaduli D."/>
            <person name="Cazenave R."/>
            <person name="Ahrendt S."/>
            <person name="Wang J."/>
            <person name="Lipzen A."/>
            <person name="Daum C."/>
            <person name="Barry K."/>
            <person name="Grigoriev I.V."/>
            <person name="Favel A."/>
            <person name="Rosso M.N."/>
            <person name="Martin F."/>
        </authorList>
    </citation>
    <scope>NUCLEOTIDE SEQUENCE [LARGE SCALE GENOMIC DNA]</scope>
    <source>
        <strain evidence="2 3">CIRM-BRFM 2984</strain>
    </source>
</reference>
<dbReference type="Proteomes" id="UP001362999">
    <property type="component" value="Unassembled WGS sequence"/>
</dbReference>
<evidence type="ECO:0000256" key="1">
    <source>
        <dbReference type="SAM" id="Phobius"/>
    </source>
</evidence>
<protein>
    <submittedName>
        <fullName evidence="2">Uncharacterized protein</fullName>
    </submittedName>
</protein>
<sequence length="196" mass="22713">MASLSFTRYKRTSYIHLHFFLALAFSFLARTYPTYIHTQIRTRTRISPHTELYLHWHHIGIEQHNNNNTNTNTRLFFLVSCLHSFILVHSFSGSFPPRTMRYVSLTTCMLSFFVPFVYSMCIVYIRSRIHSHTHTHLHAAILSFPFFRLVVLNEILFNSSSRHLVFTTRTTSTLLLQLTGKEGSCLGNGIGATLLL</sequence>
<dbReference type="AlphaFoldDB" id="A0AAW0C9C4"/>
<keyword evidence="1" id="KW-0812">Transmembrane</keyword>
<gene>
    <name evidence="2" type="ORF">R3P38DRAFT_609775</name>
</gene>
<dbReference type="EMBL" id="JAWWNJ010000019">
    <property type="protein sequence ID" value="KAK7035904.1"/>
    <property type="molecule type" value="Genomic_DNA"/>
</dbReference>
<feature type="transmembrane region" description="Helical" evidence="1">
    <location>
        <begin position="102"/>
        <end position="125"/>
    </location>
</feature>
<feature type="transmembrane region" description="Helical" evidence="1">
    <location>
        <begin position="75"/>
        <end position="95"/>
    </location>
</feature>